<dbReference type="GO" id="GO:0050661">
    <property type="term" value="F:NADP binding"/>
    <property type="evidence" value="ECO:0007669"/>
    <property type="project" value="InterPro"/>
</dbReference>
<dbReference type="PROSITE" id="PS00463">
    <property type="entry name" value="ZN2_CY6_FUNGAL_1"/>
    <property type="match status" value="1"/>
</dbReference>
<evidence type="ECO:0000313" key="8">
    <source>
        <dbReference type="Proteomes" id="UP000622797"/>
    </source>
</evidence>
<keyword evidence="5" id="KW-0539">Nucleus</keyword>
<dbReference type="AlphaFoldDB" id="A0A8H4UCL9"/>
<dbReference type="CDD" id="cd00067">
    <property type="entry name" value="GAL4"/>
    <property type="match status" value="1"/>
</dbReference>
<evidence type="ECO:0000313" key="7">
    <source>
        <dbReference type="EMBL" id="KAF4973705.1"/>
    </source>
</evidence>
<dbReference type="InterPro" id="IPR051209">
    <property type="entry name" value="FAD-bind_Monooxygenase_sf"/>
</dbReference>
<organism evidence="7 8">
    <name type="scientific">Fusarium sarcochroum</name>
    <dbReference type="NCBI Taxonomy" id="1208366"/>
    <lineage>
        <taxon>Eukaryota</taxon>
        <taxon>Fungi</taxon>
        <taxon>Dikarya</taxon>
        <taxon>Ascomycota</taxon>
        <taxon>Pezizomycotina</taxon>
        <taxon>Sordariomycetes</taxon>
        <taxon>Hypocreomycetidae</taxon>
        <taxon>Hypocreales</taxon>
        <taxon>Nectriaceae</taxon>
        <taxon>Fusarium</taxon>
        <taxon>Fusarium lateritium species complex</taxon>
    </lineage>
</organism>
<dbReference type="Pfam" id="PF00743">
    <property type="entry name" value="FMO-like"/>
    <property type="match status" value="1"/>
</dbReference>
<reference evidence="7" key="1">
    <citation type="journal article" date="2020" name="BMC Genomics">
        <title>Correction to: Identification and distribution of gene clusters required for synthesis of sphingolipid metabolism inhibitors in diverse species of the filamentous fungus Fusarium.</title>
        <authorList>
            <person name="Kim H.S."/>
            <person name="Lohmar J.M."/>
            <person name="Busman M."/>
            <person name="Brown D.W."/>
            <person name="Naumann T.A."/>
            <person name="Divon H.H."/>
            <person name="Lysoe E."/>
            <person name="Uhlig S."/>
            <person name="Proctor R.H."/>
        </authorList>
    </citation>
    <scope>NUCLEOTIDE SEQUENCE</scope>
    <source>
        <strain evidence="7">NRRL 20472</strain>
    </source>
</reference>
<gene>
    <name evidence="7" type="ORF">FSARC_94</name>
</gene>
<dbReference type="GO" id="GO:0050660">
    <property type="term" value="F:flavin adenine dinucleotide binding"/>
    <property type="evidence" value="ECO:0007669"/>
    <property type="project" value="InterPro"/>
</dbReference>
<proteinExistence type="inferred from homology"/>
<keyword evidence="4" id="KW-0560">Oxidoreductase</keyword>
<dbReference type="OrthoDB" id="74360at2759"/>
<dbReference type="Pfam" id="PF00172">
    <property type="entry name" value="Zn_clus"/>
    <property type="match status" value="1"/>
</dbReference>
<dbReference type="Gene3D" id="4.10.240.10">
    <property type="entry name" value="Zn(2)-C6 fungal-type DNA-binding domain"/>
    <property type="match status" value="1"/>
</dbReference>
<evidence type="ECO:0000256" key="4">
    <source>
        <dbReference type="ARBA" id="ARBA00023002"/>
    </source>
</evidence>
<dbReference type="PANTHER" id="PTHR42877:SF7">
    <property type="entry name" value="FLAVIN-BINDING MONOOXYGENASE-RELATED"/>
    <property type="match status" value="1"/>
</dbReference>
<keyword evidence="2" id="KW-0285">Flavoprotein</keyword>
<name>A0A8H4UCL9_9HYPO</name>
<dbReference type="InterPro" id="IPR021858">
    <property type="entry name" value="Fun_TF"/>
</dbReference>
<dbReference type="Proteomes" id="UP000622797">
    <property type="component" value="Unassembled WGS sequence"/>
</dbReference>
<evidence type="ECO:0000256" key="1">
    <source>
        <dbReference type="ARBA" id="ARBA00010139"/>
    </source>
</evidence>
<dbReference type="GO" id="GO:0000981">
    <property type="term" value="F:DNA-binding transcription factor activity, RNA polymerase II-specific"/>
    <property type="evidence" value="ECO:0007669"/>
    <property type="project" value="InterPro"/>
</dbReference>
<evidence type="ECO:0000256" key="5">
    <source>
        <dbReference type="ARBA" id="ARBA00023242"/>
    </source>
</evidence>
<evidence type="ECO:0000256" key="2">
    <source>
        <dbReference type="ARBA" id="ARBA00022630"/>
    </source>
</evidence>
<evidence type="ECO:0000256" key="3">
    <source>
        <dbReference type="ARBA" id="ARBA00022827"/>
    </source>
</evidence>
<dbReference type="SUPFAM" id="SSF57701">
    <property type="entry name" value="Zn2/Cys6 DNA-binding domain"/>
    <property type="match status" value="1"/>
</dbReference>
<dbReference type="InterPro" id="IPR020946">
    <property type="entry name" value="Flavin_mOase-like"/>
</dbReference>
<protein>
    <recommendedName>
        <fullName evidence="6">Zn(2)-C6 fungal-type domain-containing protein</fullName>
    </recommendedName>
</protein>
<dbReference type="GO" id="GO:0004499">
    <property type="term" value="F:N,N-dimethylaniline monooxygenase activity"/>
    <property type="evidence" value="ECO:0007669"/>
    <property type="project" value="InterPro"/>
</dbReference>
<dbReference type="InterPro" id="IPR036188">
    <property type="entry name" value="FAD/NAD-bd_sf"/>
</dbReference>
<sequence>MESSADRHDAFTPQNNNSAILFTPRAIPPTVFSFAGELHPKPIMTKYRVRFAPGKGHIKPLGSQDTPQKESYQKRHFKSRYGCRECKSSRLKCDETYPVCLRCSRRGLVCHAAAREQQWQIELPGFTLNPSDKGQTIRYNAGFCFRNDTGKHLLQYWLEKTSRILVPSEDDNPFAYPIVDHLSISQSLLHTINSISLAHQHFFHAAHIHESLKERILAIELLRKELSEGSQPLHTLFFSVYLLGISSSMLDNELRDFGQEHLAAARAIVDLLLAEEVSRRHPLTRFIVGTFVYWDMSCAFLIKPDICPINDLVSDLLGFVTEDMSGFSHPTNGPCTELFFVLSTLGRYIRYIMIHDIRDFSFELELESRLLTWKFPGSHSQPTWSHTAEAFRKHGLVMLYRHCYHETIEDLLALGITKGIWPAWQNSVCDIDELTRCYAIDIIVSLSNIPINSSYLALQGIPLLTAGTELTAEDGYFYNESTADLPLDQPRPLKVICIGAGFSGILTAIRFPQKIPNVELTIYDKNPEIGGTWYENTYAGVGCDVPSHVYQYSFAGNPNWSKFYAGGAEIQQYLKDVAWRYNVEKYVRLQHHFEKADWDEAAQRWTVTVTDMKNDKTFTDTADILIKGTGVLNKWKWPEFKGLKTFKGDLMHTAGWDPKFDWENKTVALIGAGSSGIQVLPHIQPKAKHVFHYMRGKTWISPVGYASEVGGGVNRDYTFEERKEFSTDSQKYMEYRHQVEGVMNKSQLSTFLGSDIQKEFWVEADTFMKRKLERKPEIYKSLIPSFPPGCRRLTPGPGYLEALVQDNVTFIGAGIDHVTETGIVDTNGDFHEVDAIICATGFDYSWSTEDTPITGRNGVTLGQMWEPCPEAYMGMTVPNIPNFFMYLGPAGAPGSGSFVTMLEFVVEYIIKCVKKLQREYISSLEPTMEAHNDFNKHTAQYFEKTIFVYPCKSWFKRNFETGPIVGVWPGSSVHAQKAMENPRWEDFRYVRMPEVETNSLNWLGNGLTVAQERSEKTTQYLDDVDIPPVINHAPRHKMNGTRAPVPVHVDGFGDEKAAHIAESVSTMPS</sequence>
<keyword evidence="3" id="KW-0274">FAD</keyword>
<reference evidence="7" key="2">
    <citation type="submission" date="2020-05" db="EMBL/GenBank/DDBJ databases">
        <authorList>
            <person name="Kim H.-S."/>
            <person name="Proctor R.H."/>
            <person name="Brown D.W."/>
        </authorList>
    </citation>
    <scope>NUCLEOTIDE SEQUENCE</scope>
    <source>
        <strain evidence="7">NRRL 20472</strain>
    </source>
</reference>
<accession>A0A8H4UCL9</accession>
<feature type="domain" description="Zn(2)-C6 fungal-type" evidence="6">
    <location>
        <begin position="82"/>
        <end position="110"/>
    </location>
</feature>
<dbReference type="Pfam" id="PF11951">
    <property type="entry name" value="Fungal_trans_2"/>
    <property type="match status" value="1"/>
</dbReference>
<dbReference type="GO" id="GO:0008270">
    <property type="term" value="F:zinc ion binding"/>
    <property type="evidence" value="ECO:0007669"/>
    <property type="project" value="InterPro"/>
</dbReference>
<dbReference type="EMBL" id="JABEXW010000007">
    <property type="protein sequence ID" value="KAF4973705.1"/>
    <property type="molecule type" value="Genomic_DNA"/>
</dbReference>
<dbReference type="PANTHER" id="PTHR42877">
    <property type="entry name" value="L-ORNITHINE N(5)-MONOOXYGENASE-RELATED"/>
    <property type="match status" value="1"/>
</dbReference>
<dbReference type="InterPro" id="IPR036864">
    <property type="entry name" value="Zn2-C6_fun-type_DNA-bd_sf"/>
</dbReference>
<dbReference type="InterPro" id="IPR001138">
    <property type="entry name" value="Zn2Cys6_DnaBD"/>
</dbReference>
<evidence type="ECO:0000259" key="6">
    <source>
        <dbReference type="PROSITE" id="PS50048"/>
    </source>
</evidence>
<dbReference type="Gene3D" id="3.50.50.60">
    <property type="entry name" value="FAD/NAD(P)-binding domain"/>
    <property type="match status" value="2"/>
</dbReference>
<comment type="caution">
    <text evidence="7">The sequence shown here is derived from an EMBL/GenBank/DDBJ whole genome shotgun (WGS) entry which is preliminary data.</text>
</comment>
<comment type="similarity">
    <text evidence="1">Belongs to the FAD-binding monooxygenase family.</text>
</comment>
<dbReference type="SMART" id="SM00066">
    <property type="entry name" value="GAL4"/>
    <property type="match status" value="1"/>
</dbReference>
<dbReference type="SUPFAM" id="SSF51905">
    <property type="entry name" value="FAD/NAD(P)-binding domain"/>
    <property type="match status" value="2"/>
</dbReference>
<keyword evidence="8" id="KW-1185">Reference proteome</keyword>
<dbReference type="PROSITE" id="PS50048">
    <property type="entry name" value="ZN2_CY6_FUNGAL_2"/>
    <property type="match status" value="1"/>
</dbReference>